<evidence type="ECO:0000313" key="7">
    <source>
        <dbReference type="EMBL" id="OBZ87393.1"/>
    </source>
</evidence>
<feature type="modified residue" description="N6-(pyridoxal phosphate)lysine" evidence="6">
    <location>
        <position position="192"/>
    </location>
</feature>
<dbReference type="InterPro" id="IPR001544">
    <property type="entry name" value="Aminotrans_IV"/>
</dbReference>
<dbReference type="STRING" id="101091.A0A1C7NE54"/>
<evidence type="ECO:0000256" key="1">
    <source>
        <dbReference type="ARBA" id="ARBA00001933"/>
    </source>
</evidence>
<keyword evidence="8" id="KW-1185">Reference proteome</keyword>
<dbReference type="SUPFAM" id="SSF56752">
    <property type="entry name" value="D-aminoacid aminotransferase-like PLP-dependent enzymes"/>
    <property type="match status" value="1"/>
</dbReference>
<gene>
    <name evidence="7" type="primary">ilvE</name>
    <name evidence="7" type="ORF">A0J61_04564</name>
</gene>
<dbReference type="GO" id="GO:0009081">
    <property type="term" value="P:branched-chain amino acid metabolic process"/>
    <property type="evidence" value="ECO:0007669"/>
    <property type="project" value="InterPro"/>
</dbReference>
<comment type="similarity">
    <text evidence="2">Belongs to the class-IV pyridoxal-phosphate-dependent aminotransferase family.</text>
</comment>
<proteinExistence type="inferred from homology"/>
<dbReference type="InterPro" id="IPR043131">
    <property type="entry name" value="BCAT-like_N"/>
</dbReference>
<evidence type="ECO:0000256" key="3">
    <source>
        <dbReference type="ARBA" id="ARBA00022576"/>
    </source>
</evidence>
<dbReference type="OrthoDB" id="409992at2759"/>
<sequence length="358" mass="39334">MSKPVTPASATFDFSTMGFQYRDLNGFVKYTWTLEKGWDNGVMETNPYLGVHMCATGLNYGQQCFEGLKAFRDTEGRVRIFRPQANAARMVHSAQIGFMPSVPEEVFMEGVRRCVDANLEYVPPKESGGSLYIRPLLFGSGPYIGMGAAEEFTFVVFAMPVGSFYTGGVKPVDAIVIEDFDRSAPNGTGSAKLGGNYAPTFSHVMNAKKAGYALTLHLDAKTHTHIDEFSTSNFVALTYPDANGIRTFVTPNSNSILRSVTRLSLEDIARKLGWKVEERAVALKEVEEGVFEEVAACGTAAIITPVKKIVRGDQTIVIGTGEQTDIGEGFKKLYDEYRGIQSGEIEDTFGWMWPKEGL</sequence>
<evidence type="ECO:0000256" key="2">
    <source>
        <dbReference type="ARBA" id="ARBA00009320"/>
    </source>
</evidence>
<dbReference type="AlphaFoldDB" id="A0A1C7NE54"/>
<keyword evidence="4 7" id="KW-0808">Transferase</keyword>
<protein>
    <submittedName>
        <fullName evidence="7">Branched-chain-amino-acid aminotransferase</fullName>
    </submittedName>
</protein>
<dbReference type="Proteomes" id="UP000093000">
    <property type="component" value="Unassembled WGS sequence"/>
</dbReference>
<dbReference type="InterPro" id="IPR033939">
    <property type="entry name" value="BCAT_family"/>
</dbReference>
<organism evidence="7 8">
    <name type="scientific">Choanephora cucurbitarum</name>
    <dbReference type="NCBI Taxonomy" id="101091"/>
    <lineage>
        <taxon>Eukaryota</taxon>
        <taxon>Fungi</taxon>
        <taxon>Fungi incertae sedis</taxon>
        <taxon>Mucoromycota</taxon>
        <taxon>Mucoromycotina</taxon>
        <taxon>Mucoromycetes</taxon>
        <taxon>Mucorales</taxon>
        <taxon>Mucorineae</taxon>
        <taxon>Choanephoraceae</taxon>
        <taxon>Choanephoroideae</taxon>
        <taxon>Choanephora</taxon>
    </lineage>
</organism>
<name>A0A1C7NE54_9FUNG</name>
<keyword evidence="3 7" id="KW-0032">Aminotransferase</keyword>
<comment type="caution">
    <text evidence="7">The sequence shown here is derived from an EMBL/GenBank/DDBJ whole genome shotgun (WGS) entry which is preliminary data.</text>
</comment>
<dbReference type="PANTHER" id="PTHR42825:SF2">
    <property type="entry name" value="BRANCHED-CHAIN-AMINO-ACID AMINOTRANSFERASE 3, CHLOROPLASTIC-RELATED"/>
    <property type="match status" value="1"/>
</dbReference>
<dbReference type="PANTHER" id="PTHR42825">
    <property type="entry name" value="AMINO ACID AMINOTRANSFERASE"/>
    <property type="match status" value="1"/>
</dbReference>
<dbReference type="InParanoid" id="A0A1C7NE54"/>
<dbReference type="InterPro" id="IPR036038">
    <property type="entry name" value="Aminotransferase-like"/>
</dbReference>
<dbReference type="InterPro" id="IPR043132">
    <property type="entry name" value="BCAT-like_C"/>
</dbReference>
<dbReference type="CDD" id="cd01557">
    <property type="entry name" value="BCAT_beta_family"/>
    <property type="match status" value="1"/>
</dbReference>
<dbReference type="EMBL" id="LUGH01000226">
    <property type="protein sequence ID" value="OBZ87393.1"/>
    <property type="molecule type" value="Genomic_DNA"/>
</dbReference>
<evidence type="ECO:0000256" key="4">
    <source>
        <dbReference type="ARBA" id="ARBA00022679"/>
    </source>
</evidence>
<accession>A0A1C7NE54</accession>
<dbReference type="Gene3D" id="3.30.470.10">
    <property type="match status" value="1"/>
</dbReference>
<evidence type="ECO:0000313" key="8">
    <source>
        <dbReference type="Proteomes" id="UP000093000"/>
    </source>
</evidence>
<evidence type="ECO:0000256" key="5">
    <source>
        <dbReference type="ARBA" id="ARBA00022898"/>
    </source>
</evidence>
<dbReference type="Pfam" id="PF01063">
    <property type="entry name" value="Aminotran_4"/>
    <property type="match status" value="1"/>
</dbReference>
<reference evidence="7 8" key="1">
    <citation type="submission" date="2016-03" db="EMBL/GenBank/DDBJ databases">
        <title>Choanephora cucurbitarum.</title>
        <authorList>
            <person name="Min B."/>
            <person name="Park H."/>
            <person name="Park J.-H."/>
            <person name="Shin H.-D."/>
            <person name="Choi I.-G."/>
        </authorList>
    </citation>
    <scope>NUCLEOTIDE SEQUENCE [LARGE SCALE GENOMIC DNA]</scope>
    <source>
        <strain evidence="7 8">KUS-F28377</strain>
    </source>
</reference>
<dbReference type="InterPro" id="IPR005786">
    <property type="entry name" value="B_amino_transII"/>
</dbReference>
<dbReference type="Gene3D" id="3.20.10.10">
    <property type="entry name" value="D-amino Acid Aminotransferase, subunit A, domain 2"/>
    <property type="match status" value="1"/>
</dbReference>
<dbReference type="PIRSF" id="PIRSF006468">
    <property type="entry name" value="BCAT1"/>
    <property type="match status" value="1"/>
</dbReference>
<keyword evidence="5" id="KW-0663">Pyridoxal phosphate</keyword>
<dbReference type="NCBIfam" id="TIGR01123">
    <property type="entry name" value="ilvE_II"/>
    <property type="match status" value="1"/>
</dbReference>
<comment type="cofactor">
    <cofactor evidence="1">
        <name>pyridoxal 5'-phosphate</name>
        <dbReference type="ChEBI" id="CHEBI:597326"/>
    </cofactor>
</comment>
<dbReference type="NCBIfam" id="NF009897">
    <property type="entry name" value="PRK13357.1"/>
    <property type="match status" value="1"/>
</dbReference>
<dbReference type="GO" id="GO:0004084">
    <property type="term" value="F:branched-chain-amino-acid transaminase activity"/>
    <property type="evidence" value="ECO:0007669"/>
    <property type="project" value="InterPro"/>
</dbReference>
<evidence type="ECO:0000256" key="6">
    <source>
        <dbReference type="PIRSR" id="PIRSR006468-1"/>
    </source>
</evidence>